<proteinExistence type="predicted"/>
<name>A0A1G7PM51_9BURK</name>
<keyword evidence="1" id="KW-0472">Membrane</keyword>
<organism evidence="2 3">
    <name type="scientific">Paraburkholderia phenazinium</name>
    <dbReference type="NCBI Taxonomy" id="60549"/>
    <lineage>
        <taxon>Bacteria</taxon>
        <taxon>Pseudomonadati</taxon>
        <taxon>Pseudomonadota</taxon>
        <taxon>Betaproteobacteria</taxon>
        <taxon>Burkholderiales</taxon>
        <taxon>Burkholderiaceae</taxon>
        <taxon>Paraburkholderia</taxon>
    </lineage>
</organism>
<reference evidence="2 3" key="1">
    <citation type="submission" date="2016-10" db="EMBL/GenBank/DDBJ databases">
        <authorList>
            <person name="de Groot N.N."/>
        </authorList>
    </citation>
    <scope>NUCLEOTIDE SEQUENCE [LARGE SCALE GENOMIC DNA]</scope>
    <source>
        <strain evidence="2 3">LMG 2247</strain>
    </source>
</reference>
<feature type="transmembrane region" description="Helical" evidence="1">
    <location>
        <begin position="6"/>
        <end position="26"/>
    </location>
</feature>
<dbReference type="RefSeq" id="WP_175771959.1">
    <property type="nucleotide sequence ID" value="NZ_CADERL010000001.1"/>
</dbReference>
<evidence type="ECO:0000256" key="1">
    <source>
        <dbReference type="SAM" id="Phobius"/>
    </source>
</evidence>
<sequence length="52" mass="6194">MDEMTVGVAMGFSVLLIAALFVIGHYRREHLRQRMIRAMHGHRLYDFTRPRH</sequence>
<accession>A0A1G7PM51</accession>
<keyword evidence="1" id="KW-1133">Transmembrane helix</keyword>
<keyword evidence="1" id="KW-0812">Transmembrane</keyword>
<dbReference type="AlphaFoldDB" id="A0A1G7PM51"/>
<protein>
    <submittedName>
        <fullName evidence="2">Uncharacterized protein</fullName>
    </submittedName>
</protein>
<evidence type="ECO:0000313" key="3">
    <source>
        <dbReference type="Proteomes" id="UP000199706"/>
    </source>
</evidence>
<dbReference type="EMBL" id="FNCJ01000001">
    <property type="protein sequence ID" value="SDF87445.1"/>
    <property type="molecule type" value="Genomic_DNA"/>
</dbReference>
<evidence type="ECO:0000313" key="2">
    <source>
        <dbReference type="EMBL" id="SDF87445.1"/>
    </source>
</evidence>
<gene>
    <name evidence="2" type="ORF">SAMN05216466_101369</name>
</gene>
<dbReference type="Proteomes" id="UP000199706">
    <property type="component" value="Unassembled WGS sequence"/>
</dbReference>